<sequence length="541" mass="62315">MTTRKSKYWRDRIKKEMDAKEADDISLEQSMKQLHDYHFRNIEKEIESFYQRYADKEKIDLSEARKRASELDISAYQKKAKELVAKAEKLRREGKIVTRDDFTHQENADMSIYNLAMKTNALELLRLNIDLEMQELANGEHKLTKKFLDEGYRKETEFQAGLLGLSVASQASVKSLADAVINANFKGAKWSDNIWDRQDKLRSIISQSVQSAILKGKNGLTIARDIRREFDVSASYAKRLAITEHARVQMEVGRLSMAENGFAMFDILPEPKACDVCKDIAKHGPYHLDKWRIGENSPPFHPYCRCAIVGVDESGVATDRQLDYNRNMNNIDLMAKTQSFIINKDVRVSAKKVVGTRYDFWAQDNTKKIRDTIQSVGEHLDNLEGYSIPKIVFVKKAKLQGWAGYDYKQDTLFISDLLNSKAAVSDMLLDNYFAAVDLNGILVHELTHKKHWDTAKQFYKHNKKRYNTLEEAKNALDSSLVSYIKEQKQSDYNYLYKISEYADVASLQGKYNEVIAEAMTAGDKLSDPLLLEKIKEVFRWK</sequence>
<evidence type="ECO:0000259" key="1">
    <source>
        <dbReference type="Pfam" id="PF04233"/>
    </source>
</evidence>
<feature type="domain" description="Phage head morphogenesis" evidence="1">
    <location>
        <begin position="205"/>
        <end position="308"/>
    </location>
</feature>
<evidence type="ECO:0000313" key="3">
    <source>
        <dbReference type="Proteomes" id="UP000000750"/>
    </source>
</evidence>
<dbReference type="Pfam" id="PF04233">
    <property type="entry name" value="Phage_Mu_F"/>
    <property type="match status" value="1"/>
</dbReference>
<dbReference type="PaxDb" id="1314-HKU360_00780"/>
<keyword evidence="3" id="KW-1185">Reference proteome</keyword>
<dbReference type="AlphaFoldDB" id="Q9A017"/>
<accession>Q9A017</accession>
<dbReference type="PATRIC" id="fig|160490.10.peg.841"/>
<name>Q9A017_STRP1</name>
<organism evidence="2 3">
    <name type="scientific">Streptococcus pyogenes serotype M1</name>
    <dbReference type="NCBI Taxonomy" id="301447"/>
    <lineage>
        <taxon>Bacteria</taxon>
        <taxon>Bacillati</taxon>
        <taxon>Bacillota</taxon>
        <taxon>Bacilli</taxon>
        <taxon>Lactobacillales</taxon>
        <taxon>Streptococcaceae</taxon>
        <taxon>Streptococcus</taxon>
    </lineage>
</organism>
<dbReference type="OMA" id="CRCAIVG"/>
<dbReference type="EMBL" id="AE004092">
    <property type="protein sequence ID" value="AAK33880.1"/>
    <property type="molecule type" value="Genomic_DNA"/>
</dbReference>
<dbReference type="HOGENOM" id="CLU_510727_0_0_9"/>
<dbReference type="Proteomes" id="UP000000750">
    <property type="component" value="Chromosome"/>
</dbReference>
<dbReference type="InterPro" id="IPR006528">
    <property type="entry name" value="Phage_head_morphogenesis_dom"/>
</dbReference>
<dbReference type="NCBIfam" id="TIGR01641">
    <property type="entry name" value="phageSPP1_gp7"/>
    <property type="match status" value="1"/>
</dbReference>
<protein>
    <recommendedName>
        <fullName evidence="1">Phage head morphogenesis domain-containing protein</fullName>
    </recommendedName>
</protein>
<proteinExistence type="predicted"/>
<reference evidence="2 3" key="1">
    <citation type="journal article" date="2001" name="Proc. Natl. Acad. Sci. U.S.A.">
        <title>Complete genome sequence of an M1 strain of Streptococcus pyogenes.</title>
        <authorList>
            <person name="Ferretti J.J."/>
            <person name="McShan W.M."/>
            <person name="Adjic D."/>
            <person name="Savic D."/>
            <person name="Savic G."/>
            <person name="Lyon K."/>
            <person name="Primeaux C."/>
            <person name="Sezate S.S."/>
            <person name="Surorov A.N."/>
            <person name="Kenton S."/>
            <person name="Lai H."/>
            <person name="Lin S."/>
            <person name="Qian Y."/>
            <person name="Jia H.G."/>
            <person name="Najar F.Z."/>
            <person name="Ren Q."/>
            <person name="Zhu H."/>
            <person name="Song L."/>
            <person name="White J."/>
            <person name="Yuan X."/>
            <person name="Clifton S.W."/>
            <person name="Roe B.A."/>
            <person name="McLaughlin R.E."/>
        </authorList>
    </citation>
    <scope>NUCLEOTIDE SEQUENCE [LARGE SCALE GENOMIC DNA]</scope>
    <source>
        <strain evidence="3">ATCC 700294 / SF370 / Serotype M1</strain>
    </source>
</reference>
<dbReference type="KEGG" id="spy:SPy_0975"/>
<evidence type="ECO:0000313" key="2">
    <source>
        <dbReference type="EMBL" id="AAK33880.1"/>
    </source>
</evidence>
<gene>
    <name evidence="2" type="ordered locus">SPy_0975</name>
</gene>